<dbReference type="KEGG" id="nde:NIDE1473"/>
<dbReference type="AlphaFoldDB" id="B3U4Q4"/>
<dbReference type="EMBL" id="EU559167">
    <property type="protein sequence ID" value="ACE75621.1"/>
    <property type="molecule type" value="Genomic_DNA"/>
</dbReference>
<organism evidence="1">
    <name type="scientific">Nitrospira defluvii</name>
    <dbReference type="NCBI Taxonomy" id="330214"/>
    <lineage>
        <taxon>Bacteria</taxon>
        <taxon>Pseudomonadati</taxon>
        <taxon>Nitrospirota</taxon>
        <taxon>Nitrospiria</taxon>
        <taxon>Nitrospirales</taxon>
        <taxon>Nitrospiraceae</taxon>
        <taxon>Nitrospira</taxon>
    </lineage>
</organism>
<name>B3U4Q4_9BACT</name>
<dbReference type="OrthoDB" id="9795288at2"/>
<evidence type="ECO:0000313" key="2">
    <source>
        <dbReference type="EMBL" id="CBK41216.1"/>
    </source>
</evidence>
<reference evidence="2 3" key="2">
    <citation type="journal article" date="2010" name="Proc. Natl. Acad. Sci. U.S.A.">
        <title>A Nitrospira metagenome illuminates the physiology and evolution of globally important nitrite-oxidizing bacteria.</title>
        <authorList>
            <person name="Lucker S."/>
            <person name="Wagner M."/>
            <person name="Maixner F."/>
            <person name="Pelletier E."/>
            <person name="Koch H."/>
            <person name="Vacherie B."/>
            <person name="Rattei T."/>
            <person name="Sinninghe Damste J."/>
            <person name="Spieck E."/>
            <person name="Le Paslier D."/>
            <person name="Daims H."/>
        </authorList>
    </citation>
    <scope>NUCLEOTIDE SEQUENCE [LARGE SCALE GENOMIC DNA]</scope>
</reference>
<evidence type="ECO:0000313" key="1">
    <source>
        <dbReference type="EMBL" id="ACE75621.1"/>
    </source>
</evidence>
<protein>
    <submittedName>
        <fullName evidence="1">Uncharacterized protein</fullName>
    </submittedName>
</protein>
<evidence type="ECO:0000313" key="3">
    <source>
        <dbReference type="Proteomes" id="UP000001660"/>
    </source>
</evidence>
<keyword evidence="3" id="KW-1185">Reference proteome</keyword>
<gene>
    <name evidence="2" type="ORF">NIDE1473</name>
</gene>
<reference evidence="1" key="1">
    <citation type="journal article" date="2008" name="Environ. Microbiol.">
        <title>Environmental genomics reveals a functional chlorite dismutase in the nitrite-oxidizing bacterium 'Candidatus Nitrospira defluvii'.</title>
        <authorList>
            <person name="Maixner F."/>
            <person name="Wagner M."/>
            <person name="Lucker S."/>
            <person name="Pelletier E."/>
            <person name="Schmitz-Esser S."/>
            <person name="Hace K."/>
            <person name="Spieck E."/>
            <person name="Konrat R."/>
            <person name="Le Paslier D."/>
            <person name="Daims H."/>
        </authorList>
    </citation>
    <scope>NUCLEOTIDE SEQUENCE</scope>
</reference>
<dbReference type="EMBL" id="FP929003">
    <property type="protein sequence ID" value="CBK41216.1"/>
    <property type="molecule type" value="Genomic_DNA"/>
</dbReference>
<dbReference type="Proteomes" id="UP000001660">
    <property type="component" value="Chromosome"/>
</dbReference>
<reference evidence="2" key="3">
    <citation type="submission" date="2010-03" db="EMBL/GenBank/DDBJ databases">
        <authorList>
            <person name="Genoscope - CEA"/>
        </authorList>
    </citation>
    <scope>NUCLEOTIDE SEQUENCE</scope>
</reference>
<sequence length="115" mass="12785">MKVSDQNQDAPRAAGQWVRIPDGTMVQHRLDGQKGHIDGLTEIVNGPSRNPDGRTQYRINVGKGDRVLIAEEDLLILTDAEGLVRMAKEKGEYRSLVSKQLRGVFGEDRFVIKAS</sequence>
<accession>B3U4Q4</accession>
<proteinExistence type="predicted"/>
<dbReference type="HOGENOM" id="CLU_2128940_0_0_0"/>